<dbReference type="AlphaFoldDB" id="A0A8S9T5W7"/>
<evidence type="ECO:0000313" key="1">
    <source>
        <dbReference type="EMBL" id="KAF3887084.1"/>
    </source>
</evidence>
<dbReference type="Proteomes" id="UP000029738">
    <property type="component" value="Unassembled WGS sequence"/>
</dbReference>
<accession>A0A8S9T5W7</accession>
<dbReference type="EMBL" id="JHEG04000001">
    <property type="protein sequence ID" value="KAF3887084.1"/>
    <property type="molecule type" value="Genomic_DNA"/>
</dbReference>
<keyword evidence="2" id="KW-1185">Reference proteome</keyword>
<reference evidence="1" key="1">
    <citation type="journal article" date="2015" name="Genome Announc.">
        <title>Draft Genome Sequence of Tolypothrix boutellei Strain VB521301.</title>
        <authorList>
            <person name="Chandrababunaidu M.M."/>
            <person name="Singh D."/>
            <person name="Sen D."/>
            <person name="Bhan S."/>
            <person name="Das S."/>
            <person name="Gupta A."/>
            <person name="Adhikary S.P."/>
            <person name="Tripathy S."/>
        </authorList>
    </citation>
    <scope>NUCLEOTIDE SEQUENCE</scope>
    <source>
        <strain evidence="1">VB521301</strain>
    </source>
</reference>
<gene>
    <name evidence="1" type="ORF">DA73_0400017505</name>
</gene>
<dbReference type="RefSeq" id="WP_050045912.1">
    <property type="nucleotide sequence ID" value="NZ_JHEG04000001.1"/>
</dbReference>
<dbReference type="OrthoDB" id="574433at2"/>
<proteinExistence type="predicted"/>
<protein>
    <submittedName>
        <fullName evidence="1">Uncharacterized protein</fullName>
    </submittedName>
</protein>
<comment type="caution">
    <text evidence="1">The sequence shown here is derived from an EMBL/GenBank/DDBJ whole genome shotgun (WGS) entry which is preliminary data.</text>
</comment>
<organism evidence="1 2">
    <name type="scientific">Tolypothrix bouteillei VB521301</name>
    <dbReference type="NCBI Taxonomy" id="1479485"/>
    <lineage>
        <taxon>Bacteria</taxon>
        <taxon>Bacillati</taxon>
        <taxon>Cyanobacteriota</taxon>
        <taxon>Cyanophyceae</taxon>
        <taxon>Nostocales</taxon>
        <taxon>Tolypothrichaceae</taxon>
        <taxon>Tolypothrix</taxon>
    </lineage>
</organism>
<evidence type="ECO:0000313" key="2">
    <source>
        <dbReference type="Proteomes" id="UP000029738"/>
    </source>
</evidence>
<sequence length="250" mass="27705">MKLFDSQLKYVGTFNLALVTIASLLLPILDARAQEKIIEPKKLTNNLTNIPTLSLQEQVCPSSKLLPKRSFETAKYRVYICRGEKAGSLGYYVRISKSDGGKTTIPVTQVNGETYVAIKEELAHVITPYELIAVKQGRLILKERVKSAFKGDGQALTKNCPPGQNTLVEAETTGFLVYICGKEVPDSYISIAKNGNSAIALPLQKDNSQSGENTQYLAINGNVHYILNRNVFRVIEDGRTIVKEKVINWN</sequence>
<reference evidence="1" key="2">
    <citation type="submission" date="2019-11" db="EMBL/GenBank/DDBJ databases">
        <title>Improved Assembly of Tolypothrix boutellei genome.</title>
        <authorList>
            <person name="Sarangi A.N."/>
            <person name="Mukherjee M."/>
            <person name="Ghosh S."/>
            <person name="Singh D."/>
            <person name="Das A."/>
            <person name="Kant S."/>
            <person name="Prusty A."/>
            <person name="Tripathy S."/>
        </authorList>
    </citation>
    <scope>NUCLEOTIDE SEQUENCE</scope>
    <source>
        <strain evidence="1">VB521301</strain>
    </source>
</reference>
<name>A0A8S9T5W7_9CYAN</name>